<dbReference type="SUPFAM" id="SSF56349">
    <property type="entry name" value="DNA breaking-rejoining enzymes"/>
    <property type="match status" value="1"/>
</dbReference>
<evidence type="ECO:0000256" key="6">
    <source>
        <dbReference type="ARBA" id="ARBA00023125"/>
    </source>
</evidence>
<reference evidence="13" key="1">
    <citation type="submission" date="2017-09" db="EMBL/GenBank/DDBJ databases">
        <title>Depth-based differentiation of microbial function through sediment-hosted aquifers and enrichment of novel symbionts in the deep terrestrial subsurface.</title>
        <authorList>
            <person name="Probst A.J."/>
            <person name="Ladd B."/>
            <person name="Jarett J.K."/>
            <person name="Geller-Mcgrath D.E."/>
            <person name="Sieber C.M.K."/>
            <person name="Emerson J.B."/>
            <person name="Anantharaman K."/>
            <person name="Thomas B.C."/>
            <person name="Malmstrom R."/>
            <person name="Stieglmeier M."/>
            <person name="Klingl A."/>
            <person name="Woyke T."/>
            <person name="Ryan C.M."/>
            <person name="Banfield J.F."/>
        </authorList>
    </citation>
    <scope>NUCLEOTIDE SEQUENCE [LARGE SCALE GENOMIC DNA]</scope>
</reference>
<dbReference type="InterPro" id="IPR011010">
    <property type="entry name" value="DNA_brk_join_enz"/>
</dbReference>
<dbReference type="AlphaFoldDB" id="A0A2M6ZF84"/>
<dbReference type="GO" id="GO:0005737">
    <property type="term" value="C:cytoplasm"/>
    <property type="evidence" value="ECO:0007669"/>
    <property type="project" value="UniProtKB-SubCell"/>
</dbReference>
<keyword evidence="2" id="KW-0963">Cytoplasm</keyword>
<dbReference type="GO" id="GO:0007059">
    <property type="term" value="P:chromosome segregation"/>
    <property type="evidence" value="ECO:0007669"/>
    <property type="project" value="UniProtKB-KW"/>
</dbReference>
<keyword evidence="7" id="KW-0233">DNA recombination</keyword>
<dbReference type="Pfam" id="PF00589">
    <property type="entry name" value="Phage_integrase"/>
    <property type="match status" value="1"/>
</dbReference>
<evidence type="ECO:0000256" key="8">
    <source>
        <dbReference type="ARBA" id="ARBA00023306"/>
    </source>
</evidence>
<keyword evidence="8" id="KW-0131">Cell cycle</keyword>
<evidence type="ECO:0000259" key="11">
    <source>
        <dbReference type="PROSITE" id="PS51900"/>
    </source>
</evidence>
<dbReference type="InterPro" id="IPR002104">
    <property type="entry name" value="Integrase_catalytic"/>
</dbReference>
<dbReference type="InterPro" id="IPR050090">
    <property type="entry name" value="Tyrosine_recombinase_XerCD"/>
</dbReference>
<evidence type="ECO:0000313" key="12">
    <source>
        <dbReference type="EMBL" id="PIU51059.1"/>
    </source>
</evidence>
<dbReference type="Gene3D" id="1.10.150.130">
    <property type="match status" value="1"/>
</dbReference>
<proteinExistence type="predicted"/>
<dbReference type="PANTHER" id="PTHR30349">
    <property type="entry name" value="PHAGE INTEGRASE-RELATED"/>
    <property type="match status" value="1"/>
</dbReference>
<evidence type="ECO:0000256" key="9">
    <source>
        <dbReference type="PROSITE-ProRule" id="PRU01248"/>
    </source>
</evidence>
<dbReference type="PROSITE" id="PS51900">
    <property type="entry name" value="CB"/>
    <property type="match status" value="1"/>
</dbReference>
<evidence type="ECO:0000313" key="13">
    <source>
        <dbReference type="Proteomes" id="UP000229227"/>
    </source>
</evidence>
<evidence type="ECO:0000256" key="1">
    <source>
        <dbReference type="ARBA" id="ARBA00004496"/>
    </source>
</evidence>
<dbReference type="GO" id="GO:0006310">
    <property type="term" value="P:DNA recombination"/>
    <property type="evidence" value="ECO:0007669"/>
    <property type="project" value="UniProtKB-KW"/>
</dbReference>
<accession>A0A2M6ZF84</accession>
<evidence type="ECO:0008006" key="14">
    <source>
        <dbReference type="Google" id="ProtNLM"/>
    </source>
</evidence>
<dbReference type="InterPro" id="IPR010998">
    <property type="entry name" value="Integrase_recombinase_N"/>
</dbReference>
<comment type="caution">
    <text evidence="12">The sequence shown here is derived from an EMBL/GenBank/DDBJ whole genome shotgun (WGS) entry which is preliminary data.</text>
</comment>
<dbReference type="PANTHER" id="PTHR30349:SF77">
    <property type="entry name" value="TYROSINE RECOMBINASE XERC"/>
    <property type="match status" value="1"/>
</dbReference>
<sequence length="300" mass="34935">MEWIEVLDFYRKKLASEGKSELTIRNYLHDLKMFTLWYETTYRKPVEISRIQDIDLFAYRSHLQVVKRQKPATVNRHIAALRSFFRFLHQQELIRENLSRNLSHLEIESQKAPEVLTHVQALRLFGSVNKTSAMGKRDFAIIQLFVQCGLRLSELAHIEIGDIETGERKGMLRIPSGKGGKPREVPLNKTARVALSEYLKVRLALPLIKVLFLSQKRKALSGRTIHDIVKKYMEKAGMSDFSCHDLRHLFATNLYNKHKDLILVKEALGHKHIETTLRYSRKTKEEIANALEDTELNIYK</sequence>
<keyword evidence="5" id="KW-0229">DNA integration</keyword>
<dbReference type="InterPro" id="IPR004107">
    <property type="entry name" value="Integrase_SAM-like_N"/>
</dbReference>
<feature type="domain" description="Tyr recombinase" evidence="10">
    <location>
        <begin position="111"/>
        <end position="292"/>
    </location>
</feature>
<dbReference type="PROSITE" id="PS51898">
    <property type="entry name" value="TYR_RECOMBINASE"/>
    <property type="match status" value="1"/>
</dbReference>
<dbReference type="InterPro" id="IPR013762">
    <property type="entry name" value="Integrase-like_cat_sf"/>
</dbReference>
<dbReference type="Proteomes" id="UP000229227">
    <property type="component" value="Unassembled WGS sequence"/>
</dbReference>
<evidence type="ECO:0000259" key="10">
    <source>
        <dbReference type="PROSITE" id="PS51898"/>
    </source>
</evidence>
<evidence type="ECO:0000256" key="4">
    <source>
        <dbReference type="ARBA" id="ARBA00022829"/>
    </source>
</evidence>
<dbReference type="GO" id="GO:0015074">
    <property type="term" value="P:DNA integration"/>
    <property type="evidence" value="ECO:0007669"/>
    <property type="project" value="UniProtKB-KW"/>
</dbReference>
<keyword evidence="6 9" id="KW-0238">DNA-binding</keyword>
<feature type="domain" description="Core-binding (CB)" evidence="11">
    <location>
        <begin position="1"/>
        <end position="89"/>
    </location>
</feature>
<dbReference type="Pfam" id="PF02899">
    <property type="entry name" value="Phage_int_SAM_1"/>
    <property type="match status" value="1"/>
</dbReference>
<evidence type="ECO:0000256" key="3">
    <source>
        <dbReference type="ARBA" id="ARBA00022618"/>
    </source>
</evidence>
<dbReference type="EMBL" id="PEWN01000106">
    <property type="protein sequence ID" value="PIU51059.1"/>
    <property type="molecule type" value="Genomic_DNA"/>
</dbReference>
<comment type="subcellular location">
    <subcellularLocation>
        <location evidence="1">Cytoplasm</location>
    </subcellularLocation>
</comment>
<evidence type="ECO:0000256" key="7">
    <source>
        <dbReference type="ARBA" id="ARBA00023172"/>
    </source>
</evidence>
<keyword evidence="4" id="KW-0159">Chromosome partition</keyword>
<dbReference type="InterPro" id="IPR044068">
    <property type="entry name" value="CB"/>
</dbReference>
<evidence type="ECO:0000256" key="5">
    <source>
        <dbReference type="ARBA" id="ARBA00022908"/>
    </source>
</evidence>
<name>A0A2M6ZF84_9BACT</name>
<dbReference type="Gene3D" id="1.10.443.10">
    <property type="entry name" value="Intergrase catalytic core"/>
    <property type="match status" value="1"/>
</dbReference>
<dbReference type="GO" id="GO:0051301">
    <property type="term" value="P:cell division"/>
    <property type="evidence" value="ECO:0007669"/>
    <property type="project" value="UniProtKB-KW"/>
</dbReference>
<protein>
    <recommendedName>
        <fullName evidence="14">Integrase</fullName>
    </recommendedName>
</protein>
<evidence type="ECO:0000256" key="2">
    <source>
        <dbReference type="ARBA" id="ARBA00022490"/>
    </source>
</evidence>
<organism evidence="12 13">
    <name type="scientific">Candidatus Desantisbacteria bacterium CG07_land_8_20_14_0_80_39_15</name>
    <dbReference type="NCBI Taxonomy" id="1974549"/>
    <lineage>
        <taxon>Bacteria</taxon>
        <taxon>Candidatus Desantisiibacteriota</taxon>
    </lineage>
</organism>
<gene>
    <name evidence="12" type="ORF">COS91_06665</name>
</gene>
<dbReference type="GO" id="GO:0003677">
    <property type="term" value="F:DNA binding"/>
    <property type="evidence" value="ECO:0007669"/>
    <property type="project" value="UniProtKB-UniRule"/>
</dbReference>
<keyword evidence="3" id="KW-0132">Cell division</keyword>